<accession>A0A1C7M490</accession>
<dbReference type="InterPro" id="IPR008978">
    <property type="entry name" value="HSP20-like_chaperone"/>
</dbReference>
<evidence type="ECO:0000313" key="5">
    <source>
        <dbReference type="EMBL" id="OBZ71652.1"/>
    </source>
</evidence>
<proteinExistence type="inferred from homology"/>
<evidence type="ECO:0000256" key="1">
    <source>
        <dbReference type="ARBA" id="ARBA00023016"/>
    </source>
</evidence>
<gene>
    <name evidence="5" type="primary">hspc4-1_2</name>
    <name evidence="5" type="ORF">A0H81_08328</name>
</gene>
<dbReference type="PANTHER" id="PTHR11527">
    <property type="entry name" value="HEAT-SHOCK PROTEIN 20 FAMILY MEMBER"/>
    <property type="match status" value="1"/>
</dbReference>
<protein>
    <submittedName>
        <fullName evidence="5">Small heat shock protein C4</fullName>
    </submittedName>
</protein>
<evidence type="ECO:0000259" key="4">
    <source>
        <dbReference type="PROSITE" id="PS01031"/>
    </source>
</evidence>
<reference evidence="5 6" key="1">
    <citation type="submission" date="2016-03" db="EMBL/GenBank/DDBJ databases">
        <title>Whole genome sequencing of Grifola frondosa 9006-11.</title>
        <authorList>
            <person name="Min B."/>
            <person name="Park H."/>
            <person name="Kim J.-G."/>
            <person name="Cho H."/>
            <person name="Oh Y.-L."/>
            <person name="Kong W.-S."/>
            <person name="Choi I.-G."/>
        </authorList>
    </citation>
    <scope>NUCLEOTIDE SEQUENCE [LARGE SCALE GENOMIC DNA]</scope>
    <source>
        <strain evidence="5 6">9006-11</strain>
    </source>
</reference>
<dbReference type="PROSITE" id="PS01031">
    <property type="entry name" value="SHSP"/>
    <property type="match status" value="1"/>
</dbReference>
<dbReference type="EMBL" id="LUGG01000011">
    <property type="protein sequence ID" value="OBZ71652.1"/>
    <property type="molecule type" value="Genomic_DNA"/>
</dbReference>
<dbReference type="Gene3D" id="2.60.40.790">
    <property type="match status" value="1"/>
</dbReference>
<feature type="domain" description="SHSP" evidence="4">
    <location>
        <begin position="40"/>
        <end position="178"/>
    </location>
</feature>
<dbReference type="OrthoDB" id="1431247at2759"/>
<dbReference type="STRING" id="5627.A0A1C7M490"/>
<evidence type="ECO:0000313" key="6">
    <source>
        <dbReference type="Proteomes" id="UP000092993"/>
    </source>
</evidence>
<dbReference type="InterPro" id="IPR031107">
    <property type="entry name" value="Small_HSP"/>
</dbReference>
<comment type="similarity">
    <text evidence="2 3">Belongs to the small heat shock protein (HSP20) family.</text>
</comment>
<evidence type="ECO:0000256" key="2">
    <source>
        <dbReference type="PROSITE-ProRule" id="PRU00285"/>
    </source>
</evidence>
<sequence length="178" mass="19200">MSLARTFFRELRPFFRVLEEPVPRSGYLGIPTRSVFDDPFFHSPALRPVVDVSEQGDKYIIEAELPGVKKENVDVRIGDGGRSLTIEGKVFSRSTEPQTGAAATTEAGAEGSKAVATAPEQTQISTERTFTGSSSFTRTVWLPRPVDTKNVSATLSDGVLTVTIPKAEDAGSVPITVQ</sequence>
<dbReference type="Proteomes" id="UP000092993">
    <property type="component" value="Unassembled WGS sequence"/>
</dbReference>
<dbReference type="InterPro" id="IPR002068">
    <property type="entry name" value="A-crystallin/Hsp20_dom"/>
</dbReference>
<name>A0A1C7M490_GRIFR</name>
<dbReference type="CDD" id="cd06464">
    <property type="entry name" value="ACD_sHsps-like"/>
    <property type="match status" value="1"/>
</dbReference>
<comment type="caution">
    <text evidence="5">The sequence shown here is derived from an EMBL/GenBank/DDBJ whole genome shotgun (WGS) entry which is preliminary data.</text>
</comment>
<organism evidence="5 6">
    <name type="scientific">Grifola frondosa</name>
    <name type="common">Maitake</name>
    <name type="synonym">Polyporus frondosus</name>
    <dbReference type="NCBI Taxonomy" id="5627"/>
    <lineage>
        <taxon>Eukaryota</taxon>
        <taxon>Fungi</taxon>
        <taxon>Dikarya</taxon>
        <taxon>Basidiomycota</taxon>
        <taxon>Agaricomycotina</taxon>
        <taxon>Agaricomycetes</taxon>
        <taxon>Polyporales</taxon>
        <taxon>Grifolaceae</taxon>
        <taxon>Grifola</taxon>
    </lineage>
</organism>
<dbReference type="OMA" id="MSLARQF"/>
<dbReference type="AlphaFoldDB" id="A0A1C7M490"/>
<keyword evidence="1 5" id="KW-0346">Stress response</keyword>
<evidence type="ECO:0000256" key="3">
    <source>
        <dbReference type="RuleBase" id="RU003616"/>
    </source>
</evidence>
<dbReference type="Pfam" id="PF00011">
    <property type="entry name" value="HSP20"/>
    <property type="match status" value="1"/>
</dbReference>
<dbReference type="SUPFAM" id="SSF49764">
    <property type="entry name" value="HSP20-like chaperones"/>
    <property type="match status" value="1"/>
</dbReference>
<keyword evidence="6" id="KW-1185">Reference proteome</keyword>